<dbReference type="EMBL" id="JAEKNN010000024">
    <property type="protein sequence ID" value="MBJ7608747.1"/>
    <property type="molecule type" value="Genomic_DNA"/>
</dbReference>
<evidence type="ECO:0000313" key="2">
    <source>
        <dbReference type="EMBL" id="MBJ7608747.1"/>
    </source>
</evidence>
<feature type="transmembrane region" description="Helical" evidence="1">
    <location>
        <begin position="60"/>
        <end position="81"/>
    </location>
</feature>
<keyword evidence="1" id="KW-1133">Transmembrane helix</keyword>
<organism evidence="2 3">
    <name type="scientific">Candidatus Amunia macphersoniae</name>
    <dbReference type="NCBI Taxonomy" id="3127014"/>
    <lineage>
        <taxon>Bacteria</taxon>
        <taxon>Bacillati</taxon>
        <taxon>Candidatus Dormiibacterota</taxon>
        <taxon>Candidatus Dormibacteria</taxon>
        <taxon>Candidatus Aeolococcales</taxon>
        <taxon>Candidatus Aeolococcaceae</taxon>
        <taxon>Candidatus Amunia</taxon>
    </lineage>
</organism>
<dbReference type="Proteomes" id="UP000614410">
    <property type="component" value="Unassembled WGS sequence"/>
</dbReference>
<name>A0A934KPA9_9BACT</name>
<protein>
    <recommendedName>
        <fullName evidence="4">YggT family protein</fullName>
    </recommendedName>
</protein>
<proteinExistence type="predicted"/>
<dbReference type="AlphaFoldDB" id="A0A934KPA9"/>
<evidence type="ECO:0008006" key="4">
    <source>
        <dbReference type="Google" id="ProtNLM"/>
    </source>
</evidence>
<evidence type="ECO:0000313" key="3">
    <source>
        <dbReference type="Proteomes" id="UP000614410"/>
    </source>
</evidence>
<feature type="transmembrane region" description="Helical" evidence="1">
    <location>
        <begin position="121"/>
        <end position="141"/>
    </location>
</feature>
<keyword evidence="1" id="KW-0472">Membrane</keyword>
<keyword evidence="1" id="KW-0812">Transmembrane</keyword>
<gene>
    <name evidence="2" type="ORF">JF887_04860</name>
</gene>
<sequence length="157" mass="16513">MDPIEVREERVAAGTSVPQGGVVPQPVAPYAAAAPVAAAPAAGSAVYSSRTGVYPVGYRAIQTVWLIAGIIDLLLALDFVFRATGANDTGFARFIYGVGRRLAAPFDGIFNTTAVANGNSVFRWADLLAIAIYSIAAWIVTKLVRIMSTPRTGTTRV</sequence>
<reference evidence="2 3" key="1">
    <citation type="submission" date="2020-10" db="EMBL/GenBank/DDBJ databases">
        <title>Ca. Dormibacterota MAGs.</title>
        <authorList>
            <person name="Montgomery K."/>
        </authorList>
    </citation>
    <scope>NUCLEOTIDE SEQUENCE [LARGE SCALE GENOMIC DNA]</scope>
    <source>
        <strain evidence="2">Mitchell_Peninsula_5</strain>
    </source>
</reference>
<evidence type="ECO:0000256" key="1">
    <source>
        <dbReference type="SAM" id="Phobius"/>
    </source>
</evidence>
<comment type="caution">
    <text evidence="2">The sequence shown here is derived from an EMBL/GenBank/DDBJ whole genome shotgun (WGS) entry which is preliminary data.</text>
</comment>
<accession>A0A934KPA9</accession>